<name>A0A1H4XV44_9ACTN</name>
<feature type="transmembrane region" description="Helical" evidence="1">
    <location>
        <begin position="219"/>
        <end position="242"/>
    </location>
</feature>
<protein>
    <submittedName>
        <fullName evidence="2">Predicted metal-binding integral membrane protein</fullName>
    </submittedName>
</protein>
<evidence type="ECO:0000256" key="1">
    <source>
        <dbReference type="SAM" id="Phobius"/>
    </source>
</evidence>
<proteinExistence type="predicted"/>
<dbReference type="AlphaFoldDB" id="A0A1H4XV44"/>
<feature type="transmembrane region" description="Helical" evidence="1">
    <location>
        <begin position="16"/>
        <end position="34"/>
    </location>
</feature>
<organism evidence="2 3">
    <name type="scientific">Streptomyces misionensis</name>
    <dbReference type="NCBI Taxonomy" id="67331"/>
    <lineage>
        <taxon>Bacteria</taxon>
        <taxon>Bacillati</taxon>
        <taxon>Actinomycetota</taxon>
        <taxon>Actinomycetes</taxon>
        <taxon>Kitasatosporales</taxon>
        <taxon>Streptomycetaceae</taxon>
        <taxon>Streptomyces</taxon>
    </lineage>
</organism>
<dbReference type="Proteomes" id="UP000182375">
    <property type="component" value="Unassembled WGS sequence"/>
</dbReference>
<feature type="transmembrane region" description="Helical" evidence="1">
    <location>
        <begin position="177"/>
        <end position="199"/>
    </location>
</feature>
<evidence type="ECO:0000313" key="2">
    <source>
        <dbReference type="EMBL" id="SED09556.1"/>
    </source>
</evidence>
<gene>
    <name evidence="2" type="ORF">SAMN04490357_3801</name>
</gene>
<keyword evidence="1" id="KW-1133">Transmembrane helix</keyword>
<keyword evidence="1" id="KW-0472">Membrane</keyword>
<accession>A0A1H4XV44</accession>
<dbReference type="STRING" id="67331.SAMN04490357_3801"/>
<feature type="transmembrane region" description="Helical" evidence="1">
    <location>
        <begin position="54"/>
        <end position="75"/>
    </location>
</feature>
<feature type="transmembrane region" description="Helical" evidence="1">
    <location>
        <begin position="87"/>
        <end position="108"/>
    </location>
</feature>
<dbReference type="Pfam" id="PF09948">
    <property type="entry name" value="PpoB2"/>
    <property type="match status" value="1"/>
</dbReference>
<dbReference type="EMBL" id="FNTD01000004">
    <property type="protein sequence ID" value="SED09556.1"/>
    <property type="molecule type" value="Genomic_DNA"/>
</dbReference>
<sequence>MVGVTRTAITVRHGAGHSELLLLAAAAAWAWVALRRGDMGSGAMAWDLPAFLGMWTVMMAAMMLPATSPVAALYARTVPVHRTPRMIAFTAGYVLVWSAAGLPAYALAGGATHLATTRPAAGTAAAAAVFAVNGVYQLSPLKDRCLAKCRSPIGLLLRYASYRGPSRHLRAGAHHGAFCLGCCWSLMLLFTAFGVMNPWAMVGLAAVVTTEKRLPRGRLVARAVGLASLALAIAVFWAPLLATNLTGGGMGGMGLRHL</sequence>
<evidence type="ECO:0000313" key="3">
    <source>
        <dbReference type="Proteomes" id="UP000182375"/>
    </source>
</evidence>
<reference evidence="2 3" key="1">
    <citation type="submission" date="2016-10" db="EMBL/GenBank/DDBJ databases">
        <authorList>
            <person name="de Groot N.N."/>
        </authorList>
    </citation>
    <scope>NUCLEOTIDE SEQUENCE [LARGE SCALE GENOMIC DNA]</scope>
    <source>
        <strain evidence="2 3">DSM 40306</strain>
    </source>
</reference>
<keyword evidence="1" id="KW-0812">Transmembrane</keyword>
<dbReference type="InterPro" id="IPR018688">
    <property type="entry name" value="PpoB2-like"/>
</dbReference>